<proteinExistence type="predicted"/>
<comment type="caution">
    <text evidence="1">The sequence shown here is derived from an EMBL/GenBank/DDBJ whole genome shotgun (WGS) entry which is preliminary data.</text>
</comment>
<name>A0A7W9Z2J5_9HYPH</name>
<sequence>MQYDWSGVRTRRIARAKMAACVIITMVAVSAPILALKEGSLSVPWLMSARG</sequence>
<reference evidence="1 2" key="1">
    <citation type="submission" date="2020-08" db="EMBL/GenBank/DDBJ databases">
        <title>Genomic Encyclopedia of Type Strains, Phase IV (KMG-IV): sequencing the most valuable type-strain genomes for metagenomic binning, comparative biology and taxonomic classification.</title>
        <authorList>
            <person name="Goeker M."/>
        </authorList>
    </citation>
    <scope>NUCLEOTIDE SEQUENCE [LARGE SCALE GENOMIC DNA]</scope>
    <source>
        <strain evidence="1 2">DSM 102134</strain>
    </source>
</reference>
<accession>A0A7W9Z2J5</accession>
<keyword evidence="2" id="KW-1185">Reference proteome</keyword>
<organism evidence="1 2">
    <name type="scientific">Pseudorhizobium flavum</name>
    <dbReference type="NCBI Taxonomy" id="1335061"/>
    <lineage>
        <taxon>Bacteria</taxon>
        <taxon>Pseudomonadati</taxon>
        <taxon>Pseudomonadota</taxon>
        <taxon>Alphaproteobacteria</taxon>
        <taxon>Hyphomicrobiales</taxon>
        <taxon>Rhizobiaceae</taxon>
        <taxon>Rhizobium/Agrobacterium group</taxon>
        <taxon>Pseudorhizobium</taxon>
    </lineage>
</organism>
<dbReference type="AlphaFoldDB" id="A0A7W9Z2J5"/>
<protein>
    <submittedName>
        <fullName evidence="1">Uncharacterized protein</fullName>
    </submittedName>
</protein>
<evidence type="ECO:0000313" key="2">
    <source>
        <dbReference type="Proteomes" id="UP000535501"/>
    </source>
</evidence>
<evidence type="ECO:0000313" key="1">
    <source>
        <dbReference type="EMBL" id="MBB6182339.1"/>
    </source>
</evidence>
<dbReference type="EMBL" id="JACHEJ010000027">
    <property type="protein sequence ID" value="MBB6182339.1"/>
    <property type="molecule type" value="Genomic_DNA"/>
</dbReference>
<dbReference type="Proteomes" id="UP000535501">
    <property type="component" value="Unassembled WGS sequence"/>
</dbReference>
<gene>
    <name evidence="1" type="ORF">HNQ75_004328</name>
</gene>